<evidence type="ECO:0000256" key="1">
    <source>
        <dbReference type="SAM" id="MobiDB-lite"/>
    </source>
</evidence>
<evidence type="ECO:0000313" key="3">
    <source>
        <dbReference type="Proteomes" id="UP000322234"/>
    </source>
</evidence>
<evidence type="ECO:0000313" key="2">
    <source>
        <dbReference type="EMBL" id="MXQ84124.1"/>
    </source>
</evidence>
<comment type="caution">
    <text evidence="2">The sequence shown here is derived from an EMBL/GenBank/DDBJ whole genome shotgun (WGS) entry which is preliminary data.</text>
</comment>
<reference evidence="2" key="1">
    <citation type="submission" date="2019-10" db="EMBL/GenBank/DDBJ databases">
        <title>The sequence and de novo assembly of the wild yak genome.</title>
        <authorList>
            <person name="Liu Y."/>
        </authorList>
    </citation>
    <scope>NUCLEOTIDE SEQUENCE [LARGE SCALE GENOMIC DNA]</scope>
    <source>
        <strain evidence="2">WY2019</strain>
    </source>
</reference>
<organism evidence="2 3">
    <name type="scientific">Bos mutus</name>
    <name type="common">wild yak</name>
    <dbReference type="NCBI Taxonomy" id="72004"/>
    <lineage>
        <taxon>Eukaryota</taxon>
        <taxon>Metazoa</taxon>
        <taxon>Chordata</taxon>
        <taxon>Craniata</taxon>
        <taxon>Vertebrata</taxon>
        <taxon>Euteleostomi</taxon>
        <taxon>Mammalia</taxon>
        <taxon>Eutheria</taxon>
        <taxon>Laurasiatheria</taxon>
        <taxon>Artiodactyla</taxon>
        <taxon>Ruminantia</taxon>
        <taxon>Pecora</taxon>
        <taxon>Bovidae</taxon>
        <taxon>Bovinae</taxon>
        <taxon>Bos</taxon>
    </lineage>
</organism>
<dbReference type="Proteomes" id="UP000322234">
    <property type="component" value="Unassembled WGS sequence"/>
</dbReference>
<protein>
    <submittedName>
        <fullName evidence="2">Uncharacterized protein</fullName>
    </submittedName>
</protein>
<accession>A0A6B0R8H0</accession>
<sequence>MYQEPRDACTGRGPGLEQLRPTVQAGLAQQRTALGAPRAPHLQTSHCGVGLAEVVGDGCVRESCLGIRTLGSSRDAMAQGPPTGLEPPLGHCGERPSRNQICLLRSEVGDIHPGPAWHSSASRRLPSIRAGEPVAPAVSSGFVSRVGTWSGPQMLLNSSHVPPLASPGHLLVSGRISGRRDPPSGHGGLHGPVTPGCALALRVSQALGARDPEGPESQSPV</sequence>
<dbReference type="EMBL" id="VBQZ03000019">
    <property type="protein sequence ID" value="MXQ84124.1"/>
    <property type="molecule type" value="Genomic_DNA"/>
</dbReference>
<feature type="region of interest" description="Disordered" evidence="1">
    <location>
        <begin position="173"/>
        <end position="193"/>
    </location>
</feature>
<name>A0A6B0R8H0_9CETA</name>
<gene>
    <name evidence="2" type="ORF">E5288_WYG012060</name>
</gene>
<proteinExistence type="predicted"/>
<keyword evidence="3" id="KW-1185">Reference proteome</keyword>
<dbReference type="AlphaFoldDB" id="A0A6B0R8H0"/>